<feature type="coiled-coil region" evidence="2">
    <location>
        <begin position="104"/>
        <end position="173"/>
    </location>
</feature>
<organism evidence="5 6">
    <name type="scientific">Dimorphilus gyrociliatus</name>
    <dbReference type="NCBI Taxonomy" id="2664684"/>
    <lineage>
        <taxon>Eukaryota</taxon>
        <taxon>Metazoa</taxon>
        <taxon>Spiralia</taxon>
        <taxon>Lophotrochozoa</taxon>
        <taxon>Annelida</taxon>
        <taxon>Polychaeta</taxon>
        <taxon>Polychaeta incertae sedis</taxon>
        <taxon>Dinophilidae</taxon>
        <taxon>Dimorphilus</taxon>
    </lineage>
</organism>
<evidence type="ECO:0000256" key="1">
    <source>
        <dbReference type="ARBA" id="ARBA00023054"/>
    </source>
</evidence>
<reference evidence="5 6" key="1">
    <citation type="submission" date="2020-08" db="EMBL/GenBank/DDBJ databases">
        <authorList>
            <person name="Hejnol A."/>
        </authorList>
    </citation>
    <scope>NUCLEOTIDE SEQUENCE [LARGE SCALE GENOMIC DNA]</scope>
</reference>
<feature type="coiled-coil region" evidence="2">
    <location>
        <begin position="33"/>
        <end position="74"/>
    </location>
</feature>
<evidence type="ECO:0000256" key="2">
    <source>
        <dbReference type="SAM" id="Coils"/>
    </source>
</evidence>
<dbReference type="EMBL" id="CAJFCJ010000029">
    <property type="protein sequence ID" value="CAD5125782.1"/>
    <property type="molecule type" value="Genomic_DNA"/>
</dbReference>
<name>A0A7I8WCJ2_9ANNE</name>
<dbReference type="Pfam" id="PF14988">
    <property type="entry name" value="DUF4515"/>
    <property type="match status" value="1"/>
</dbReference>
<dbReference type="Proteomes" id="UP000549394">
    <property type="component" value="Unassembled WGS sequence"/>
</dbReference>
<evidence type="ECO:0000256" key="3">
    <source>
        <dbReference type="SAM" id="MobiDB-lite"/>
    </source>
</evidence>
<keyword evidence="1 2" id="KW-0175">Coiled coil</keyword>
<dbReference type="InterPro" id="IPR032777">
    <property type="entry name" value="DUF4515"/>
</dbReference>
<dbReference type="PANTHER" id="PTHR14845">
    <property type="entry name" value="COILED-COIL DOMAIN-CONTAINING 166"/>
    <property type="match status" value="1"/>
</dbReference>
<dbReference type="PANTHER" id="PTHR14845:SF0">
    <property type="entry name" value="DUF4515 DOMAIN-CONTAINING PROTEIN"/>
    <property type="match status" value="1"/>
</dbReference>
<dbReference type="OrthoDB" id="2129492at2759"/>
<evidence type="ECO:0000313" key="5">
    <source>
        <dbReference type="EMBL" id="CAD5125782.1"/>
    </source>
</evidence>
<gene>
    <name evidence="5" type="ORF">DGYR_LOCUS13102</name>
</gene>
<feature type="domain" description="DUF4515" evidence="4">
    <location>
        <begin position="75"/>
        <end position="265"/>
    </location>
</feature>
<comment type="caution">
    <text evidence="5">The sequence shown here is derived from an EMBL/GenBank/DDBJ whole genome shotgun (WGS) entry which is preliminary data.</text>
</comment>
<feature type="region of interest" description="Disordered" evidence="3">
    <location>
        <begin position="1"/>
        <end position="33"/>
    </location>
</feature>
<proteinExistence type="predicted"/>
<accession>A0A7I8WCJ2</accession>
<sequence length="294" mass="34722">MPPKAKGKRGGKDQKKEEEEAARAESSEPTDAEVALQKEYAGLKVELEELKKKVEDLRNENKWLEDEAKVVRYETHQYMSYMSKKTSKRQEEIITLTDENQRQIRMFQKQKKEMLEEYARQKQKLNELLLEKEKILKQTERELGDLQEYKNLRDEQLQEIKRLEKKVVLVRAEHSKKLSQLKAKFLQERNHQQAASDKHITTIAKQASRDAEACLNSHTAKIKEENRSLRHELLLLIRKARALHEHKSYLQAQKKQLLAEQQYANDLKKLRAAKQQKLLKKQGLVDNESEKDED</sequence>
<evidence type="ECO:0000313" key="6">
    <source>
        <dbReference type="Proteomes" id="UP000549394"/>
    </source>
</evidence>
<dbReference type="AlphaFoldDB" id="A0A7I8WCJ2"/>
<protein>
    <submittedName>
        <fullName evidence="5">DgyrCDS13993</fullName>
    </submittedName>
</protein>
<keyword evidence="6" id="KW-1185">Reference proteome</keyword>
<evidence type="ECO:0000259" key="4">
    <source>
        <dbReference type="Pfam" id="PF14988"/>
    </source>
</evidence>
<feature type="compositionally biased region" description="Basic and acidic residues" evidence="3">
    <location>
        <begin position="10"/>
        <end position="26"/>
    </location>
</feature>